<gene>
    <name evidence="2" type="ORF">C8N46_10753</name>
</gene>
<feature type="compositionally biased region" description="Polar residues" evidence="1">
    <location>
        <begin position="37"/>
        <end position="47"/>
    </location>
</feature>
<proteinExistence type="predicted"/>
<reference evidence="2 3" key="1">
    <citation type="submission" date="2018-04" db="EMBL/GenBank/DDBJ databases">
        <title>Genomic Encyclopedia of Archaeal and Bacterial Type Strains, Phase II (KMG-II): from individual species to whole genera.</title>
        <authorList>
            <person name="Goeker M."/>
        </authorList>
    </citation>
    <scope>NUCLEOTIDE SEQUENCE [LARGE SCALE GENOMIC DNA]</scope>
    <source>
        <strain evidence="2 3">DSM 25731</strain>
    </source>
</reference>
<sequence length="66" mass="7424">MKTMIPKKLTLKKVTVAIHQVYGGENTSQENPEDTENPTLSSAYHQPTENDDTNRMFLSVDVDICV</sequence>
<organism evidence="2 3">
    <name type="scientific">Kordia periserrulae</name>
    <dbReference type="NCBI Taxonomy" id="701523"/>
    <lineage>
        <taxon>Bacteria</taxon>
        <taxon>Pseudomonadati</taxon>
        <taxon>Bacteroidota</taxon>
        <taxon>Flavobacteriia</taxon>
        <taxon>Flavobacteriales</taxon>
        <taxon>Flavobacteriaceae</taxon>
        <taxon>Kordia</taxon>
    </lineage>
</organism>
<dbReference type="AlphaFoldDB" id="A0A2T6BVP1"/>
<keyword evidence="3" id="KW-1185">Reference proteome</keyword>
<evidence type="ECO:0000313" key="2">
    <source>
        <dbReference type="EMBL" id="PTX60047.1"/>
    </source>
</evidence>
<comment type="caution">
    <text evidence="2">The sequence shown here is derived from an EMBL/GenBank/DDBJ whole genome shotgun (WGS) entry which is preliminary data.</text>
</comment>
<protein>
    <submittedName>
        <fullName evidence="2">Uncharacterized protein</fullName>
    </submittedName>
</protein>
<name>A0A2T6BVP1_9FLAO</name>
<accession>A0A2T6BVP1</accession>
<dbReference type="EMBL" id="QBKT01000007">
    <property type="protein sequence ID" value="PTX60047.1"/>
    <property type="molecule type" value="Genomic_DNA"/>
</dbReference>
<dbReference type="Proteomes" id="UP000244090">
    <property type="component" value="Unassembled WGS sequence"/>
</dbReference>
<evidence type="ECO:0000256" key="1">
    <source>
        <dbReference type="SAM" id="MobiDB-lite"/>
    </source>
</evidence>
<feature type="region of interest" description="Disordered" evidence="1">
    <location>
        <begin position="22"/>
        <end position="54"/>
    </location>
</feature>
<evidence type="ECO:0000313" key="3">
    <source>
        <dbReference type="Proteomes" id="UP000244090"/>
    </source>
</evidence>